<feature type="transmembrane region" description="Helical" evidence="6">
    <location>
        <begin position="59"/>
        <end position="86"/>
    </location>
</feature>
<feature type="domain" description="VTT" evidence="7">
    <location>
        <begin position="73"/>
        <end position="191"/>
    </location>
</feature>
<evidence type="ECO:0000313" key="9">
    <source>
        <dbReference type="Proteomes" id="UP000287798"/>
    </source>
</evidence>
<evidence type="ECO:0000256" key="2">
    <source>
        <dbReference type="ARBA" id="ARBA00022475"/>
    </source>
</evidence>
<keyword evidence="2 6" id="KW-1003">Cell membrane</keyword>
<evidence type="ECO:0000313" key="8">
    <source>
        <dbReference type="EMBL" id="RRQ20642.1"/>
    </source>
</evidence>
<evidence type="ECO:0000256" key="1">
    <source>
        <dbReference type="ARBA" id="ARBA00004651"/>
    </source>
</evidence>
<feature type="transmembrane region" description="Helical" evidence="6">
    <location>
        <begin position="20"/>
        <end position="39"/>
    </location>
</feature>
<evidence type="ECO:0000256" key="6">
    <source>
        <dbReference type="RuleBase" id="RU366058"/>
    </source>
</evidence>
<dbReference type="RefSeq" id="WP_125179855.1">
    <property type="nucleotide sequence ID" value="NZ_QZMU01000001.1"/>
</dbReference>
<feature type="transmembrane region" description="Helical" evidence="6">
    <location>
        <begin position="209"/>
        <end position="228"/>
    </location>
</feature>
<evidence type="ECO:0000256" key="3">
    <source>
        <dbReference type="ARBA" id="ARBA00022692"/>
    </source>
</evidence>
<organism evidence="8 9">
    <name type="scientific">Thiohalobacter thiocyanaticus</name>
    <dbReference type="NCBI Taxonomy" id="585455"/>
    <lineage>
        <taxon>Bacteria</taxon>
        <taxon>Pseudomonadati</taxon>
        <taxon>Pseudomonadota</taxon>
        <taxon>Gammaproteobacteria</taxon>
        <taxon>Thiohalobacterales</taxon>
        <taxon>Thiohalobacteraceae</taxon>
        <taxon>Thiohalobacter</taxon>
    </lineage>
</organism>
<evidence type="ECO:0000259" key="7">
    <source>
        <dbReference type="Pfam" id="PF09335"/>
    </source>
</evidence>
<gene>
    <name evidence="8" type="ORF">D6C00_00685</name>
</gene>
<reference evidence="8 9" key="1">
    <citation type="journal article" date="2010" name="Int. J. Syst. Evol. Microbiol.">
        <title>Thiohalobacter thiocyanaticus gen. nov., sp. nov., a moderately halophilic, sulfur-oxidizing gammaproteobacterium from hypersaline lakes, that utilizes thiocyanate.</title>
        <authorList>
            <person name="Sorokin D.Y."/>
            <person name="Kovaleva O.L."/>
            <person name="Tourova T.P."/>
            <person name="Muyzer G."/>
        </authorList>
    </citation>
    <scope>NUCLEOTIDE SEQUENCE [LARGE SCALE GENOMIC DNA]</scope>
    <source>
        <strain evidence="8 9">Hrh1</strain>
    </source>
</reference>
<keyword evidence="9" id="KW-1185">Reference proteome</keyword>
<dbReference type="OrthoDB" id="9800167at2"/>
<dbReference type="PANTHER" id="PTHR12677">
    <property type="entry name" value="GOLGI APPARATUS MEMBRANE PROTEIN TVP38-RELATED"/>
    <property type="match status" value="1"/>
</dbReference>
<keyword evidence="4 6" id="KW-1133">Transmembrane helix</keyword>
<name>A0A426QFX0_9GAMM</name>
<feature type="transmembrane region" description="Helical" evidence="6">
    <location>
        <begin position="170"/>
        <end position="189"/>
    </location>
</feature>
<sequence>MKPPRPDPATASTLSPLWGIAASILFVAAVLALLIHFGVHARVLELLRWFEAQGAWAPLLFILIMALVVILLLPGVLFTTGAGFIFGVVEGTVYVVLGTTLGAALAFLMARHLFGRRVRAWIMARARLRVLSDELTPQGWKIVLLTRLIPFFPSKLSNYFFGMTSFSLRGYTGGSLVGFIPFSLHNAYLGSIAADLTSLGTGGLERSPLAWGLYATGFVATVTVVVYLNRIAQRALKRYRDAGVIEEEQP</sequence>
<protein>
    <recommendedName>
        <fullName evidence="6">TVP38/TMEM64 family membrane protein</fullName>
    </recommendedName>
</protein>
<dbReference type="EMBL" id="QZMU01000001">
    <property type="protein sequence ID" value="RRQ20642.1"/>
    <property type="molecule type" value="Genomic_DNA"/>
</dbReference>
<dbReference type="AlphaFoldDB" id="A0A426QFX0"/>
<comment type="similarity">
    <text evidence="6">Belongs to the TVP38/TMEM64 family.</text>
</comment>
<keyword evidence="3 6" id="KW-0812">Transmembrane</keyword>
<evidence type="ECO:0000256" key="5">
    <source>
        <dbReference type="ARBA" id="ARBA00023136"/>
    </source>
</evidence>
<comment type="subcellular location">
    <subcellularLocation>
        <location evidence="1 6">Cell membrane</location>
        <topology evidence="1 6">Multi-pass membrane protein</topology>
    </subcellularLocation>
</comment>
<dbReference type="PANTHER" id="PTHR12677:SF59">
    <property type="entry name" value="GOLGI APPARATUS MEMBRANE PROTEIN TVP38-RELATED"/>
    <property type="match status" value="1"/>
</dbReference>
<proteinExistence type="inferred from homology"/>
<accession>A0A426QFX0</accession>
<dbReference type="Pfam" id="PF09335">
    <property type="entry name" value="VTT_dom"/>
    <property type="match status" value="1"/>
</dbReference>
<dbReference type="GO" id="GO:0005886">
    <property type="term" value="C:plasma membrane"/>
    <property type="evidence" value="ECO:0007669"/>
    <property type="project" value="UniProtKB-SubCell"/>
</dbReference>
<dbReference type="Proteomes" id="UP000287798">
    <property type="component" value="Unassembled WGS sequence"/>
</dbReference>
<evidence type="ECO:0000256" key="4">
    <source>
        <dbReference type="ARBA" id="ARBA00022989"/>
    </source>
</evidence>
<dbReference type="InterPro" id="IPR015414">
    <property type="entry name" value="TMEM64"/>
</dbReference>
<comment type="caution">
    <text evidence="8">The sequence shown here is derived from an EMBL/GenBank/DDBJ whole genome shotgun (WGS) entry which is preliminary data.</text>
</comment>
<feature type="transmembrane region" description="Helical" evidence="6">
    <location>
        <begin position="92"/>
        <end position="114"/>
    </location>
</feature>
<dbReference type="InterPro" id="IPR032816">
    <property type="entry name" value="VTT_dom"/>
</dbReference>
<keyword evidence="5 6" id="KW-0472">Membrane</keyword>